<dbReference type="PANTHER" id="PTHR46589">
    <property type="entry name" value="APOPTOTIC CHROMATIN CONDENSATION INDUCER IN THE NUCLEUS"/>
    <property type="match status" value="1"/>
</dbReference>
<feature type="compositionally biased region" description="Basic and acidic residues" evidence="1">
    <location>
        <begin position="951"/>
        <end position="1161"/>
    </location>
</feature>
<proteinExistence type="predicted"/>
<keyword evidence="3" id="KW-1185">Reference proteome</keyword>
<accession>A0ABR2LBI9</accession>
<feature type="compositionally biased region" description="Polar residues" evidence="1">
    <location>
        <begin position="915"/>
        <end position="929"/>
    </location>
</feature>
<dbReference type="EMBL" id="JAPFFF010000001">
    <property type="protein sequence ID" value="KAK8900351.1"/>
    <property type="molecule type" value="Genomic_DNA"/>
</dbReference>
<dbReference type="InterPro" id="IPR052793">
    <property type="entry name" value="EJC-associated_protein"/>
</dbReference>
<evidence type="ECO:0000313" key="2">
    <source>
        <dbReference type="EMBL" id="KAK8900351.1"/>
    </source>
</evidence>
<gene>
    <name evidence="2" type="ORF">M9Y10_002677</name>
</gene>
<feature type="region of interest" description="Disordered" evidence="1">
    <location>
        <begin position="915"/>
        <end position="1169"/>
    </location>
</feature>
<evidence type="ECO:0000313" key="3">
    <source>
        <dbReference type="Proteomes" id="UP001470230"/>
    </source>
</evidence>
<dbReference type="PANTHER" id="PTHR46589:SF1">
    <property type="entry name" value="APOPTOTIC CHROMATIN CONDENSATION INDUCER IN THE NUCLEUS"/>
    <property type="match status" value="1"/>
</dbReference>
<reference evidence="2 3" key="1">
    <citation type="submission" date="2024-04" db="EMBL/GenBank/DDBJ databases">
        <title>Tritrichomonas musculus Genome.</title>
        <authorList>
            <person name="Alves-Ferreira E."/>
            <person name="Grigg M."/>
            <person name="Lorenzi H."/>
            <person name="Galac M."/>
        </authorList>
    </citation>
    <scope>NUCLEOTIDE SEQUENCE [LARGE SCALE GENOMIC DNA]</scope>
    <source>
        <strain evidence="2 3">EAF2021</strain>
    </source>
</reference>
<dbReference type="Proteomes" id="UP001470230">
    <property type="component" value="Unassembled WGS sequence"/>
</dbReference>
<feature type="compositionally biased region" description="Low complexity" evidence="1">
    <location>
        <begin position="837"/>
        <end position="893"/>
    </location>
</feature>
<comment type="caution">
    <text evidence="2">The sequence shown here is derived from an EMBL/GenBank/DDBJ whole genome shotgun (WGS) entry which is preliminary data.</text>
</comment>
<evidence type="ECO:0000256" key="1">
    <source>
        <dbReference type="SAM" id="MobiDB-lite"/>
    </source>
</evidence>
<protein>
    <submittedName>
        <fullName evidence="2">Uncharacterized protein</fullName>
    </submittedName>
</protein>
<sequence length="1169" mass="137678">MSSEEQEKQQLSLKELILLYQSKLRSSSSHKSQVTEESLDALYKLQNALRQTSVLYNAICNSDPIQLCALLLSGNISSMSKVKKPYFTRAFSNKSFVNQSTYLIAFLRENLHFTANLFFKAIDTKAVDPKFLSFSTIPTLFQNGWCVEEDLLWSTFLTCYLRLMERTVLSDHNSPLFYPFKAFFLQKLSLDYLQLALASDLQSFVDDKDITSLRVHFEFDAINMVPKLYMNRIHQSAKNIINKLNFYENRIPLSIRRLLAHISSSQITINKVTYRDINVANFFFVNCCLLPVLSEPYMIGLDTTTTPQFVFDDLYNLFFYSNHSNLKPPSCFTLTKVINPEEFQTSKLVDSLIQSANLEPISEFHESLFQLMSDRYQKTITFMPLDLYYIHVAFVKFSNAFADALDENGTKSLHSFDFLMNIAPEVNQEQQYNMFTQQIKTLALPPRSFVPKKFTPMERCYKTALSNISVLLFDSVGDEKAMEFELQKVKQQKPSETEFAVALEITLKSYRKDSSEIRNFLITQIETLDKVQNSNNELATDIKLTYNEMQSLYKRTLLLCTRLASVAIRMLINYLIRNYYLTSVAYIDTHKSKYALSGVDFFNLYNNILRSSAKIIQKTVKCDKVDPDMSKISIVKFNNILYFTLLDRISITSFIESREDQGKIIAAIISQMKWQSDTRVQEALAAAQTLTETSKLNILMRGVEVLIGAVNSSSISMAVHLILQAITTVLSAVEGSSESVKLGCVIWVILHSNIEMLFYIHKFISHFYSGSLQLVDICGNENPKFWKFFAYAIDLLTKSPEPAKKDAKHSHRQKQQEQQKLQDQQRKDQKQLHKKQQAQQQQKMSQAQQQQKEPKLQAQQKQKNPINQQKQQAQQNQKQQLLKQQKQQQPQQQVHAKSQHQGHVNLQNPEHHIHMQNQKQHVNQNVSKGQQLQHQKLEQQQHKVPQQQQQEQHEEPQQEQHEQHEEPQKEQQEQHEEQQKEQQEQHEEQQKEQQEQHEEPQKEQQEQHEEPQKEQQEQHEEQQKEQQEQHEEPQKEQQEQHEEPQKEQQEQHEEQQKEQQEQHEEPQKEQQEQHEEPQKEQQEQHEEQQKEQQEQHEEPQKEQQEQHEEPQQEQHEEPQQEQHEESQQEQHEQHEEPQQEQHEESQQEQHEEPQQEQHEESQQEPNQEQ</sequence>
<feature type="region of interest" description="Disordered" evidence="1">
    <location>
        <begin position="801"/>
        <end position="902"/>
    </location>
</feature>
<name>A0ABR2LBI9_9EUKA</name>
<organism evidence="2 3">
    <name type="scientific">Tritrichomonas musculus</name>
    <dbReference type="NCBI Taxonomy" id="1915356"/>
    <lineage>
        <taxon>Eukaryota</taxon>
        <taxon>Metamonada</taxon>
        <taxon>Parabasalia</taxon>
        <taxon>Tritrichomonadida</taxon>
        <taxon>Tritrichomonadidae</taxon>
        <taxon>Tritrichomonas</taxon>
    </lineage>
</organism>